<evidence type="ECO:0000256" key="1">
    <source>
        <dbReference type="ARBA" id="ARBA00023015"/>
    </source>
</evidence>
<dbReference type="SUPFAM" id="SSF46689">
    <property type="entry name" value="Homeodomain-like"/>
    <property type="match status" value="1"/>
</dbReference>
<dbReference type="Proteomes" id="UP000231702">
    <property type="component" value="Unassembled WGS sequence"/>
</dbReference>
<evidence type="ECO:0000256" key="4">
    <source>
        <dbReference type="PROSITE-ProRule" id="PRU00335"/>
    </source>
</evidence>
<keyword evidence="1" id="KW-0805">Transcription regulation</keyword>
<keyword evidence="3" id="KW-0804">Transcription</keyword>
<dbReference type="InterPro" id="IPR039536">
    <property type="entry name" value="TetR_C_Proteobacteria"/>
</dbReference>
<evidence type="ECO:0000313" key="9">
    <source>
        <dbReference type="Proteomes" id="UP000231702"/>
    </source>
</evidence>
<gene>
    <name evidence="6" type="ORF">CVM39_15280</name>
    <name evidence="7" type="ORF">SAMN06297129_0099</name>
</gene>
<reference evidence="6 9" key="2">
    <citation type="journal article" date="2018" name="Int. J. Syst. Evol. Microbiol.">
        <title>Pseudooceanicola lipolyticus sp. nov., a marine alphaproteobacterium, reclassification of Oceanicola flagellatus as Pseudooceanicola flagellatus comb. nov. and emended description of the genus Pseudooceanicola.</title>
        <authorList>
            <person name="Huang M.-M."/>
            <person name="Guo L.-L."/>
            <person name="Wu Y.-H."/>
            <person name="Lai Q.-L."/>
            <person name="Shao Z.-Z."/>
            <person name="Wang C.-S."/>
            <person name="Wu M."/>
            <person name="Xu X.-W."/>
        </authorList>
    </citation>
    <scope>NUCLEOTIDE SEQUENCE [LARGE SCALE GENOMIC DNA]</scope>
    <source>
        <strain evidence="6 9">Ar-45</strain>
    </source>
</reference>
<sequence>MDTQTAPTRRGRKYDQVLEGARRVFLKDGFDNANVDEIAREAGVSKATLYSYFPDKRLLFFEIARSECSRQAEASQGVVVPDLPVEALLMGAARKIVGNLGSPMMISMFRVAAAEAGRFPELAKEFYANGPQLAQRMLTSYLCGAAERGDLDIANPEMAAAQFAELCKAGLMPKLLFGIIDHVPEAEAELVAREAVETFLARYGPKKES</sequence>
<evidence type="ECO:0000313" key="8">
    <source>
        <dbReference type="Proteomes" id="UP000231655"/>
    </source>
</evidence>
<dbReference type="SUPFAM" id="SSF48498">
    <property type="entry name" value="Tetracyclin repressor-like, C-terminal domain"/>
    <property type="match status" value="1"/>
</dbReference>
<dbReference type="PANTHER" id="PTHR30055">
    <property type="entry name" value="HTH-TYPE TRANSCRIPTIONAL REGULATOR RUTR"/>
    <property type="match status" value="1"/>
</dbReference>
<proteinExistence type="predicted"/>
<dbReference type="FunFam" id="1.10.10.60:FF:000141">
    <property type="entry name" value="TetR family transcriptional regulator"/>
    <property type="match status" value="1"/>
</dbReference>
<protein>
    <submittedName>
        <fullName evidence="6">TetR/AcrR family transcriptional regulator</fullName>
    </submittedName>
    <submittedName>
        <fullName evidence="7">Transcriptional regulator, TetR family</fullName>
    </submittedName>
</protein>
<dbReference type="PROSITE" id="PS50977">
    <property type="entry name" value="HTH_TETR_2"/>
    <property type="match status" value="1"/>
</dbReference>
<feature type="domain" description="HTH tetR-type" evidence="5">
    <location>
        <begin position="11"/>
        <end position="71"/>
    </location>
</feature>
<dbReference type="Proteomes" id="UP000231655">
    <property type="component" value="Unassembled WGS sequence"/>
</dbReference>
<reference evidence="7 8" key="1">
    <citation type="submission" date="2017-09" db="EMBL/GenBank/DDBJ databases">
        <authorList>
            <person name="Ehlers B."/>
            <person name="Leendertz F.H."/>
        </authorList>
    </citation>
    <scope>NUCLEOTIDE SEQUENCE [LARGE SCALE GENOMIC DNA]</scope>
    <source>
        <strain evidence="7 8">CGMCC 1.12662</strain>
    </source>
</reference>
<organism evidence="7 8">
    <name type="scientific">Pseudooceanicola antarcticus</name>
    <dbReference type="NCBI Taxonomy" id="1247613"/>
    <lineage>
        <taxon>Bacteria</taxon>
        <taxon>Pseudomonadati</taxon>
        <taxon>Pseudomonadota</taxon>
        <taxon>Alphaproteobacteria</taxon>
        <taxon>Rhodobacterales</taxon>
        <taxon>Paracoccaceae</taxon>
        <taxon>Pseudooceanicola</taxon>
    </lineage>
</organism>
<dbReference type="Pfam" id="PF00440">
    <property type="entry name" value="TetR_N"/>
    <property type="match status" value="1"/>
</dbReference>
<dbReference type="RefSeq" id="WP_097143919.1">
    <property type="nucleotide sequence ID" value="NZ_OBEA01000001.1"/>
</dbReference>
<accession>A0A285HMI8</accession>
<dbReference type="Gene3D" id="1.10.357.10">
    <property type="entry name" value="Tetracycline Repressor, domain 2"/>
    <property type="match status" value="1"/>
</dbReference>
<dbReference type="InterPro" id="IPR009057">
    <property type="entry name" value="Homeodomain-like_sf"/>
</dbReference>
<dbReference type="Pfam" id="PF14246">
    <property type="entry name" value="TetR_C_7"/>
    <property type="match status" value="1"/>
</dbReference>
<dbReference type="EMBL" id="PGTD01000017">
    <property type="protein sequence ID" value="PJE27922.1"/>
    <property type="molecule type" value="Genomic_DNA"/>
</dbReference>
<dbReference type="InterPro" id="IPR001647">
    <property type="entry name" value="HTH_TetR"/>
</dbReference>
<dbReference type="Gene3D" id="1.10.10.60">
    <property type="entry name" value="Homeodomain-like"/>
    <property type="match status" value="1"/>
</dbReference>
<dbReference type="OrthoDB" id="9816431at2"/>
<evidence type="ECO:0000256" key="2">
    <source>
        <dbReference type="ARBA" id="ARBA00023125"/>
    </source>
</evidence>
<dbReference type="PANTHER" id="PTHR30055:SF146">
    <property type="entry name" value="HTH-TYPE TRANSCRIPTIONAL DUAL REGULATOR CECR"/>
    <property type="match status" value="1"/>
</dbReference>
<dbReference type="EMBL" id="OBEA01000001">
    <property type="protein sequence ID" value="SNY35901.1"/>
    <property type="molecule type" value="Genomic_DNA"/>
</dbReference>
<evidence type="ECO:0000313" key="7">
    <source>
        <dbReference type="EMBL" id="SNY35901.1"/>
    </source>
</evidence>
<evidence type="ECO:0000313" key="6">
    <source>
        <dbReference type="EMBL" id="PJE27922.1"/>
    </source>
</evidence>
<dbReference type="GO" id="GO:0000976">
    <property type="term" value="F:transcription cis-regulatory region binding"/>
    <property type="evidence" value="ECO:0007669"/>
    <property type="project" value="TreeGrafter"/>
</dbReference>
<keyword evidence="9" id="KW-1185">Reference proteome</keyword>
<keyword evidence="2 4" id="KW-0238">DNA-binding</keyword>
<dbReference type="PRINTS" id="PR00455">
    <property type="entry name" value="HTHTETR"/>
</dbReference>
<evidence type="ECO:0000259" key="5">
    <source>
        <dbReference type="PROSITE" id="PS50977"/>
    </source>
</evidence>
<name>A0A285HMI8_9RHOB</name>
<dbReference type="InterPro" id="IPR050109">
    <property type="entry name" value="HTH-type_TetR-like_transc_reg"/>
</dbReference>
<feature type="DNA-binding region" description="H-T-H motif" evidence="4">
    <location>
        <begin position="34"/>
        <end position="53"/>
    </location>
</feature>
<dbReference type="GO" id="GO:0003700">
    <property type="term" value="F:DNA-binding transcription factor activity"/>
    <property type="evidence" value="ECO:0007669"/>
    <property type="project" value="TreeGrafter"/>
</dbReference>
<dbReference type="InterPro" id="IPR036271">
    <property type="entry name" value="Tet_transcr_reg_TetR-rel_C_sf"/>
</dbReference>
<dbReference type="AlphaFoldDB" id="A0A285HMI8"/>
<evidence type="ECO:0000256" key="3">
    <source>
        <dbReference type="ARBA" id="ARBA00023163"/>
    </source>
</evidence>